<gene>
    <name evidence="1" type="ORF">Acr_00g0056600</name>
</gene>
<dbReference type="Proteomes" id="UP000585474">
    <property type="component" value="Unassembled WGS sequence"/>
</dbReference>
<dbReference type="AlphaFoldDB" id="A0A7J0DMD9"/>
<protein>
    <submittedName>
        <fullName evidence="1">Uncharacterized protein</fullName>
    </submittedName>
</protein>
<proteinExistence type="predicted"/>
<evidence type="ECO:0000313" key="2">
    <source>
        <dbReference type="Proteomes" id="UP000585474"/>
    </source>
</evidence>
<sequence length="157" mass="17140">MAENQQTNNGNKKQQPTNAYHNDWATCHNQQHIGADRDLQNILKRQGTQSGSTIADDWVGSEVAIDGGGEVEGCGQELRLGWPGFVMGWTRVTGYCTGDGGDGCSTDENRAKEMVMEVSQGLYGGHRGWWVGRIVMVMWWVAAIDGGSARALRKALL</sequence>
<keyword evidence="2" id="KW-1185">Reference proteome</keyword>
<dbReference type="EMBL" id="BJWL01000306">
    <property type="protein sequence ID" value="GFS38273.1"/>
    <property type="molecule type" value="Genomic_DNA"/>
</dbReference>
<name>A0A7J0DMD9_9ERIC</name>
<evidence type="ECO:0000313" key="1">
    <source>
        <dbReference type="EMBL" id="GFS38273.1"/>
    </source>
</evidence>
<reference evidence="2" key="1">
    <citation type="submission" date="2019-07" db="EMBL/GenBank/DDBJ databases">
        <title>De Novo Assembly of kiwifruit Actinidia rufa.</title>
        <authorList>
            <person name="Sugita-Konishi S."/>
            <person name="Sato K."/>
            <person name="Mori E."/>
            <person name="Abe Y."/>
            <person name="Kisaki G."/>
            <person name="Hamano K."/>
            <person name="Suezawa K."/>
            <person name="Otani M."/>
            <person name="Fukuda T."/>
            <person name="Manabe T."/>
            <person name="Gomi K."/>
            <person name="Tabuchi M."/>
            <person name="Akimitsu K."/>
            <person name="Kataoka I."/>
        </authorList>
    </citation>
    <scope>NUCLEOTIDE SEQUENCE [LARGE SCALE GENOMIC DNA]</scope>
    <source>
        <strain evidence="2">cv. Fuchu</strain>
    </source>
</reference>
<comment type="caution">
    <text evidence="1">The sequence shown here is derived from an EMBL/GenBank/DDBJ whole genome shotgun (WGS) entry which is preliminary data.</text>
</comment>
<organism evidence="1 2">
    <name type="scientific">Actinidia rufa</name>
    <dbReference type="NCBI Taxonomy" id="165716"/>
    <lineage>
        <taxon>Eukaryota</taxon>
        <taxon>Viridiplantae</taxon>
        <taxon>Streptophyta</taxon>
        <taxon>Embryophyta</taxon>
        <taxon>Tracheophyta</taxon>
        <taxon>Spermatophyta</taxon>
        <taxon>Magnoliopsida</taxon>
        <taxon>eudicotyledons</taxon>
        <taxon>Gunneridae</taxon>
        <taxon>Pentapetalae</taxon>
        <taxon>asterids</taxon>
        <taxon>Ericales</taxon>
        <taxon>Actinidiaceae</taxon>
        <taxon>Actinidia</taxon>
    </lineage>
</organism>
<accession>A0A7J0DMD9</accession>